<dbReference type="SUPFAM" id="SSF51735">
    <property type="entry name" value="NAD(P)-binding Rossmann-fold domains"/>
    <property type="match status" value="1"/>
</dbReference>
<name>A0ABT7BK06_9CYAN</name>
<dbReference type="InterPro" id="IPR036291">
    <property type="entry name" value="NAD(P)-bd_dom_sf"/>
</dbReference>
<feature type="domain" description="Pyrroline-5-carboxylate reductase catalytic N-terminal" evidence="1">
    <location>
        <begin position="163"/>
        <end position="242"/>
    </location>
</feature>
<dbReference type="Pfam" id="PF03807">
    <property type="entry name" value="F420_oxidored"/>
    <property type="match status" value="1"/>
</dbReference>
<sequence>MCKILVSHPIHSSIIKELHLEPIGNLYRDKFKLREIVHNIFYQSTDNREILYIPGISIAQVPDEANDPTLIDLANSLAGFKPNVLIVGNNAVPGFALRAWREAIASERPLLVIRRGVDTRAIDKDAAQKYGVSVGNLPGINSPFVAQHMIEYLELEKAKVRDKIAVLGMGNIAQPIVHKAIEKDLNVQVISPSLQAATKREQQLRLQERGIDCDRVTCAKSLEQAFIDASYVAVAVPWEHPKGGLNAGIIEVDLLKKLEKCAKIVSASPPRVFSANALALMNEKMNSGAIYVRIDTAKRLAQEAKVKYPHLEIAYDRAFAAPECQRSLDRAWLKQAQQFCHQTAISCLVK</sequence>
<comment type="caution">
    <text evidence="2">The sequence shown here is derived from an EMBL/GenBank/DDBJ whole genome shotgun (WGS) entry which is preliminary data.</text>
</comment>
<dbReference type="RefSeq" id="WP_283762825.1">
    <property type="nucleotide sequence ID" value="NZ_JAQPOK010000088.1"/>
</dbReference>
<dbReference type="Proteomes" id="UP001231370">
    <property type="component" value="Unassembled WGS sequence"/>
</dbReference>
<accession>A0ABT7BK06</accession>
<reference evidence="2 3" key="1">
    <citation type="submission" date="2023-01" db="EMBL/GenBank/DDBJ databases">
        <title>Novel diversity within Roseofilum (Cyanobacteria; Desertifilaceae) from marine benthic mats with descriptions of four novel species.</title>
        <authorList>
            <person name="Wang Y."/>
            <person name="Berthold D.E."/>
            <person name="Hu J."/>
            <person name="Lefler F.W."/>
            <person name="Laughinghouse H.D. IV."/>
        </authorList>
    </citation>
    <scope>NUCLEOTIDE SEQUENCE [LARGE SCALE GENOMIC DNA]</scope>
    <source>
        <strain evidence="2 3">BLCC-M91</strain>
    </source>
</reference>
<keyword evidence="3" id="KW-1185">Reference proteome</keyword>
<organism evidence="2 3">
    <name type="scientific">Roseofilum halophilum BLCC-M91</name>
    <dbReference type="NCBI Taxonomy" id="3022259"/>
    <lineage>
        <taxon>Bacteria</taxon>
        <taxon>Bacillati</taxon>
        <taxon>Cyanobacteriota</taxon>
        <taxon>Cyanophyceae</taxon>
        <taxon>Desertifilales</taxon>
        <taxon>Desertifilaceae</taxon>
        <taxon>Roseofilum</taxon>
        <taxon>Roseofilum halophilum</taxon>
    </lineage>
</organism>
<gene>
    <name evidence="2" type="ORF">PJF56_11655</name>
</gene>
<protein>
    <submittedName>
        <fullName evidence="2">NAD(P)-binding domain-containing protein</fullName>
    </submittedName>
</protein>
<dbReference type="SUPFAM" id="SSF52283">
    <property type="entry name" value="Formate/glycerate dehydrogenase catalytic domain-like"/>
    <property type="match status" value="1"/>
</dbReference>
<proteinExistence type="predicted"/>
<dbReference type="Gene3D" id="3.40.50.720">
    <property type="entry name" value="NAD(P)-binding Rossmann-like Domain"/>
    <property type="match status" value="2"/>
</dbReference>
<evidence type="ECO:0000313" key="3">
    <source>
        <dbReference type="Proteomes" id="UP001231370"/>
    </source>
</evidence>
<dbReference type="EMBL" id="JAQPOK010000088">
    <property type="protein sequence ID" value="MDJ1179519.1"/>
    <property type="molecule type" value="Genomic_DNA"/>
</dbReference>
<evidence type="ECO:0000259" key="1">
    <source>
        <dbReference type="Pfam" id="PF03807"/>
    </source>
</evidence>
<evidence type="ECO:0000313" key="2">
    <source>
        <dbReference type="EMBL" id="MDJ1179519.1"/>
    </source>
</evidence>
<dbReference type="InterPro" id="IPR028939">
    <property type="entry name" value="P5C_Rdtase_cat_N"/>
</dbReference>